<keyword evidence="2" id="KW-1185">Reference proteome</keyword>
<organism evidence="1 2">
    <name type="scientific">Amaricoccus solimangrovi</name>
    <dbReference type="NCBI Taxonomy" id="2589815"/>
    <lineage>
        <taxon>Bacteria</taxon>
        <taxon>Pseudomonadati</taxon>
        <taxon>Pseudomonadota</taxon>
        <taxon>Alphaproteobacteria</taxon>
        <taxon>Rhodobacterales</taxon>
        <taxon>Paracoccaceae</taxon>
        <taxon>Amaricoccus</taxon>
    </lineage>
</organism>
<dbReference type="RefSeq" id="WP_140452331.1">
    <property type="nucleotide sequence ID" value="NZ_VFRP01000001.1"/>
</dbReference>
<accession>A0A501WYB9</accession>
<gene>
    <name evidence="1" type="ORF">FJM51_01520</name>
</gene>
<proteinExistence type="predicted"/>
<dbReference type="PANTHER" id="PTHR21192:SF2">
    <property type="entry name" value="NADH DEHYDROGENASE [UBIQUINONE] 1 ALPHA SUBCOMPLEX ASSEMBLY FACTOR 3"/>
    <property type="match status" value="1"/>
</dbReference>
<evidence type="ECO:0000313" key="1">
    <source>
        <dbReference type="EMBL" id="TPE53752.1"/>
    </source>
</evidence>
<evidence type="ECO:0008006" key="3">
    <source>
        <dbReference type="Google" id="ProtNLM"/>
    </source>
</evidence>
<dbReference type="AlphaFoldDB" id="A0A501WYB9"/>
<reference evidence="1 2" key="1">
    <citation type="submission" date="2019-06" db="EMBL/GenBank/DDBJ databases">
        <title>A novel bacterium of genus Amaricoccus, isolated from marine sediment.</title>
        <authorList>
            <person name="Huang H."/>
            <person name="Mo K."/>
            <person name="Hu Y."/>
        </authorList>
    </citation>
    <scope>NUCLEOTIDE SEQUENCE [LARGE SCALE GENOMIC DNA]</scope>
    <source>
        <strain evidence="1 2">HB172011</strain>
    </source>
</reference>
<comment type="caution">
    <text evidence="1">The sequence shown here is derived from an EMBL/GenBank/DDBJ whole genome shotgun (WGS) entry which is preliminary data.</text>
</comment>
<dbReference type="Gene3D" id="3.40.1230.10">
    <property type="entry name" value="MTH938-like"/>
    <property type="match status" value="1"/>
</dbReference>
<name>A0A501WYB9_9RHOB</name>
<dbReference type="EMBL" id="VFRP01000001">
    <property type="protein sequence ID" value="TPE53752.1"/>
    <property type="molecule type" value="Genomic_DNA"/>
</dbReference>
<dbReference type="SUPFAM" id="SSF64076">
    <property type="entry name" value="MTH938-like"/>
    <property type="match status" value="1"/>
</dbReference>
<dbReference type="OrthoDB" id="7351393at2"/>
<dbReference type="Pfam" id="PF04430">
    <property type="entry name" value="DUF498"/>
    <property type="match status" value="1"/>
</dbReference>
<sequence length="117" mass="12035">MRVTEVHYPGGPPVEGYGPGFFRVAGAVHEGALLLLPDAMAGWGGFGDLAPILERSDAIDVLLMGMGAEIRALPGDVRAALEGAGIGVEIMATPPACRTYNVLLGEGRRVAAALLPV</sequence>
<evidence type="ECO:0000313" key="2">
    <source>
        <dbReference type="Proteomes" id="UP000319255"/>
    </source>
</evidence>
<dbReference type="InterPro" id="IPR036748">
    <property type="entry name" value="MTH938-like_sf"/>
</dbReference>
<dbReference type="Proteomes" id="UP000319255">
    <property type="component" value="Unassembled WGS sequence"/>
</dbReference>
<dbReference type="CDD" id="cd00248">
    <property type="entry name" value="Mth938-like"/>
    <property type="match status" value="1"/>
</dbReference>
<dbReference type="InterPro" id="IPR007523">
    <property type="entry name" value="NDUFAF3/AAMDC"/>
</dbReference>
<protein>
    <recommendedName>
        <fullName evidence="3">Mth938-like domain-containing protein</fullName>
    </recommendedName>
</protein>
<dbReference type="PANTHER" id="PTHR21192">
    <property type="entry name" value="NUCLEAR PROTEIN E3-3"/>
    <property type="match status" value="1"/>
</dbReference>